<dbReference type="HAMAP" id="MF_00187">
    <property type="entry name" value="FdhD"/>
    <property type="match status" value="1"/>
</dbReference>
<protein>
    <recommendedName>
        <fullName evidence="3">Sulfur carrier protein FdhD</fullName>
    </recommendedName>
</protein>
<dbReference type="Pfam" id="PF02634">
    <property type="entry name" value="FdhD-NarQ"/>
    <property type="match status" value="1"/>
</dbReference>
<dbReference type="Proteomes" id="UP000265962">
    <property type="component" value="Unassembled WGS sequence"/>
</dbReference>
<proteinExistence type="inferred from homology"/>
<dbReference type="GO" id="GO:0005737">
    <property type="term" value="C:cytoplasm"/>
    <property type="evidence" value="ECO:0007669"/>
    <property type="project" value="UniProtKB-SubCell"/>
</dbReference>
<organism evidence="4 5">
    <name type="scientific">Propionibacterium ruminifibrarum</name>
    <dbReference type="NCBI Taxonomy" id="1962131"/>
    <lineage>
        <taxon>Bacteria</taxon>
        <taxon>Bacillati</taxon>
        <taxon>Actinomycetota</taxon>
        <taxon>Actinomycetes</taxon>
        <taxon>Propionibacteriales</taxon>
        <taxon>Propionibacteriaceae</taxon>
        <taxon>Propionibacterium</taxon>
    </lineage>
</organism>
<sequence>MGRVTTRHRVVRIDAHHPAGITAVDTLAVEEPLEIRLGEASYATTMRTPGHDIELVHGFLASEGIIAGPADVVGARYCTGTVTDEETGRPRNTYNVLQVRLTDSVPPPRTGRATVVSSACGICGTDTVEALTRDARFDLDADHTRVAANTLLGLPDRLRDAQRTFSATGATHAAALFTDDGSLLVAREDVGRHNAVDKVVGWAMLNGRRPGGGCVLMVSGRIGFELAQKSVLAGIPVLAGISAPTALAVRIAEETGLTLAGFVRGDRMSLYANPERVRGTDTAE</sequence>
<evidence type="ECO:0000256" key="1">
    <source>
        <dbReference type="ARBA" id="ARBA00022490"/>
    </source>
</evidence>
<dbReference type="SUPFAM" id="SSF53927">
    <property type="entry name" value="Cytidine deaminase-like"/>
    <property type="match status" value="1"/>
</dbReference>
<dbReference type="GO" id="GO:0016783">
    <property type="term" value="F:sulfurtransferase activity"/>
    <property type="evidence" value="ECO:0007669"/>
    <property type="project" value="InterPro"/>
</dbReference>
<feature type="binding site" evidence="3">
    <location>
        <begin position="262"/>
        <end position="267"/>
    </location>
    <ligand>
        <name>Mo-bis(molybdopterin guanine dinucleotide)</name>
        <dbReference type="ChEBI" id="CHEBI:60539"/>
    </ligand>
</feature>
<evidence type="ECO:0000256" key="3">
    <source>
        <dbReference type="HAMAP-Rule" id="MF_00187"/>
    </source>
</evidence>
<reference evidence="5" key="1">
    <citation type="submission" date="2018-02" db="EMBL/GenBank/DDBJ databases">
        <authorList>
            <person name="Hornung B."/>
        </authorList>
    </citation>
    <scope>NUCLEOTIDE SEQUENCE [LARGE SCALE GENOMIC DNA]</scope>
</reference>
<dbReference type="EMBL" id="OMOH01000002">
    <property type="protein sequence ID" value="SPF67748.1"/>
    <property type="molecule type" value="Genomic_DNA"/>
</dbReference>
<evidence type="ECO:0000313" key="4">
    <source>
        <dbReference type="EMBL" id="SPF67748.1"/>
    </source>
</evidence>
<accession>A0A375I275</accession>
<dbReference type="PANTHER" id="PTHR30592:SF1">
    <property type="entry name" value="SULFUR CARRIER PROTEIN FDHD"/>
    <property type="match status" value="1"/>
</dbReference>
<dbReference type="AlphaFoldDB" id="A0A375I275"/>
<dbReference type="GO" id="GO:0097163">
    <property type="term" value="F:sulfur carrier activity"/>
    <property type="evidence" value="ECO:0007669"/>
    <property type="project" value="UniProtKB-UniRule"/>
</dbReference>
<evidence type="ECO:0000313" key="5">
    <source>
        <dbReference type="Proteomes" id="UP000265962"/>
    </source>
</evidence>
<dbReference type="RefSeq" id="WP_119714943.1">
    <property type="nucleotide sequence ID" value="NZ_OMOH01000002.1"/>
</dbReference>
<dbReference type="NCBIfam" id="NF001943">
    <property type="entry name" value="PRK00724.1-2"/>
    <property type="match status" value="1"/>
</dbReference>
<keyword evidence="4" id="KW-0808">Transferase</keyword>
<dbReference type="InterPro" id="IPR003786">
    <property type="entry name" value="FdhD"/>
</dbReference>
<dbReference type="OrthoDB" id="3197277at2"/>
<keyword evidence="5" id="KW-1185">Reference proteome</keyword>
<feature type="active site" description="Cysteine persulfide intermediate" evidence="3">
    <location>
        <position position="120"/>
    </location>
</feature>
<dbReference type="Gene3D" id="3.10.20.10">
    <property type="match status" value="1"/>
</dbReference>
<keyword evidence="2 3" id="KW-0501">Molybdenum cofactor biosynthesis</keyword>
<name>A0A375I275_9ACTN</name>
<comment type="function">
    <text evidence="3">Required for formate dehydrogenase (FDH) activity. Acts as a sulfur carrier protein that transfers sulfur from IscS to the molybdenum cofactor prior to its insertion into FDH.</text>
</comment>
<dbReference type="PIRSF" id="PIRSF015626">
    <property type="entry name" value="FdhD"/>
    <property type="match status" value="1"/>
</dbReference>
<dbReference type="InterPro" id="IPR016193">
    <property type="entry name" value="Cytidine_deaminase-like"/>
</dbReference>
<dbReference type="PANTHER" id="PTHR30592">
    <property type="entry name" value="FORMATE DEHYDROGENASE"/>
    <property type="match status" value="1"/>
</dbReference>
<evidence type="ECO:0000256" key="2">
    <source>
        <dbReference type="ARBA" id="ARBA00023150"/>
    </source>
</evidence>
<comment type="subcellular location">
    <subcellularLocation>
        <location evidence="3">Cytoplasm</location>
    </subcellularLocation>
</comment>
<dbReference type="GO" id="GO:0006777">
    <property type="term" value="P:Mo-molybdopterin cofactor biosynthetic process"/>
    <property type="evidence" value="ECO:0007669"/>
    <property type="project" value="UniProtKB-UniRule"/>
</dbReference>
<dbReference type="Gene3D" id="3.40.140.10">
    <property type="entry name" value="Cytidine Deaminase, domain 2"/>
    <property type="match status" value="1"/>
</dbReference>
<gene>
    <name evidence="3" type="primary">fdhD</name>
    <name evidence="4" type="ORF">PROPJV5_0707</name>
</gene>
<keyword evidence="1 3" id="KW-0963">Cytoplasm</keyword>
<comment type="similarity">
    <text evidence="3">Belongs to the FdhD family.</text>
</comment>
<dbReference type="NCBIfam" id="TIGR00129">
    <property type="entry name" value="fdhD_narQ"/>
    <property type="match status" value="1"/>
</dbReference>